<dbReference type="GO" id="GO:0000422">
    <property type="term" value="P:autophagy of mitochondrion"/>
    <property type="evidence" value="ECO:0007669"/>
    <property type="project" value="TreeGrafter"/>
</dbReference>
<keyword evidence="2 4" id="KW-0833">Ubl conjugation pathway</keyword>
<dbReference type="GO" id="GO:0019776">
    <property type="term" value="F:Atg8-family ligase activity"/>
    <property type="evidence" value="ECO:0007669"/>
    <property type="project" value="TreeGrafter"/>
</dbReference>
<comment type="function">
    <text evidence="4">Ubiquitin-like protein involved in autophagic vesicle formation.</text>
</comment>
<reference evidence="6 7" key="1">
    <citation type="submission" date="2018-11" db="EMBL/GenBank/DDBJ databases">
        <title>Haplotype-resolved cattle genomes.</title>
        <authorList>
            <person name="Low W.Y."/>
            <person name="Tearle R."/>
            <person name="Bickhart D.M."/>
            <person name="Rosen B.D."/>
            <person name="Koren S."/>
            <person name="Rhie A."/>
            <person name="Hiendleder S."/>
            <person name="Phillippy A.M."/>
            <person name="Smith T.P.L."/>
            <person name="Williams J.L."/>
        </authorList>
    </citation>
    <scope>NUCLEOTIDE SEQUENCE [LARGE SCALE GENOMIC DNA]</scope>
</reference>
<dbReference type="Gene3D" id="3.10.20.90">
    <property type="entry name" value="Phosphatidylinositol 3-kinase Catalytic Subunit, Chain A, domain 1"/>
    <property type="match status" value="1"/>
</dbReference>
<dbReference type="InterPro" id="IPR029071">
    <property type="entry name" value="Ubiquitin-like_domsf"/>
</dbReference>
<dbReference type="GO" id="GO:0097352">
    <property type="term" value="P:autophagosome maturation"/>
    <property type="evidence" value="ECO:0007669"/>
    <property type="project" value="TreeGrafter"/>
</dbReference>
<reference evidence="6" key="2">
    <citation type="submission" date="2025-08" db="UniProtKB">
        <authorList>
            <consortium name="Ensembl"/>
        </authorList>
    </citation>
    <scope>IDENTIFICATION</scope>
</reference>
<dbReference type="PANTHER" id="PTHR13385:SF0">
    <property type="entry name" value="UBIQUITIN-LIKE PROTEIN ATG12"/>
    <property type="match status" value="1"/>
</dbReference>
<dbReference type="GO" id="GO:0000045">
    <property type="term" value="P:autophagosome assembly"/>
    <property type="evidence" value="ECO:0007669"/>
    <property type="project" value="InterPro"/>
</dbReference>
<feature type="region of interest" description="Disordered" evidence="5">
    <location>
        <begin position="1"/>
        <end position="50"/>
    </location>
</feature>
<evidence type="ECO:0000313" key="6">
    <source>
        <dbReference type="Ensembl" id="ENSBIXP00000031558.1"/>
    </source>
</evidence>
<gene>
    <name evidence="6" type="primary">ATG12</name>
</gene>
<dbReference type="Pfam" id="PF04110">
    <property type="entry name" value="APG12"/>
    <property type="match status" value="1"/>
</dbReference>
<dbReference type="GO" id="GO:0034274">
    <property type="term" value="C:Atg12-Atg5-Atg16 complex"/>
    <property type="evidence" value="ECO:0007669"/>
    <property type="project" value="TreeGrafter"/>
</dbReference>
<comment type="subunit">
    <text evidence="4">Forms a conjugate with ATG5.</text>
</comment>
<dbReference type="GO" id="GO:0034045">
    <property type="term" value="C:phagophore assembly site membrane"/>
    <property type="evidence" value="ECO:0007669"/>
    <property type="project" value="TreeGrafter"/>
</dbReference>
<name>A0A4W2DXU1_BOBOX</name>
<organism evidence="6 7">
    <name type="scientific">Bos indicus x Bos taurus</name>
    <name type="common">Hybrid cattle</name>
    <dbReference type="NCBI Taxonomy" id="30522"/>
    <lineage>
        <taxon>Eukaryota</taxon>
        <taxon>Metazoa</taxon>
        <taxon>Chordata</taxon>
        <taxon>Craniata</taxon>
        <taxon>Vertebrata</taxon>
        <taxon>Euteleostomi</taxon>
        <taxon>Mammalia</taxon>
        <taxon>Eutheria</taxon>
        <taxon>Laurasiatheria</taxon>
        <taxon>Artiodactyla</taxon>
        <taxon>Ruminantia</taxon>
        <taxon>Pecora</taxon>
        <taxon>Bovidae</taxon>
        <taxon>Bovinae</taxon>
        <taxon>Bos</taxon>
    </lineage>
</organism>
<evidence type="ECO:0000256" key="4">
    <source>
        <dbReference type="RuleBase" id="RU361201"/>
    </source>
</evidence>
<dbReference type="GO" id="GO:0061723">
    <property type="term" value="P:glycophagy"/>
    <property type="evidence" value="ECO:0007669"/>
    <property type="project" value="TreeGrafter"/>
</dbReference>
<keyword evidence="3 4" id="KW-0072">Autophagy</keyword>
<dbReference type="SUPFAM" id="SSF54236">
    <property type="entry name" value="Ubiquitin-like"/>
    <property type="match status" value="1"/>
</dbReference>
<sequence>MAEEQESALQLPPSTAPEAEVPTEVSPETATPEPPSSAAVSPGTEEPVGDTKKKIDILLKAVGDTPIMKTKKWAVERTRTIQGLIDFIKKFLKLVASEQLLHGAAAVVQLLLSLTICDPMDCRTPGFPVPHYLQSLLKFISTESVIPSNHLTLCCTLLLPSVFPSIRIFFSKSAVHIQWPKYWSFSFTISCSSEYSGLISFRIDWLDLLAVLETLKGLLQHHSLKASNPLALSLLYGPTLRSIHDYWKNYSFDYMDLCWQSYVLLF</sequence>
<keyword evidence="7" id="KW-1185">Reference proteome</keyword>
<dbReference type="PANTHER" id="PTHR13385">
    <property type="entry name" value="AUTOPHAGY PROTEIN 12"/>
    <property type="match status" value="1"/>
</dbReference>
<evidence type="ECO:0000313" key="7">
    <source>
        <dbReference type="Proteomes" id="UP000314981"/>
    </source>
</evidence>
<dbReference type="Proteomes" id="UP000314981">
    <property type="component" value="Chromosome 10"/>
</dbReference>
<evidence type="ECO:0000256" key="1">
    <source>
        <dbReference type="ARBA" id="ARBA00022499"/>
    </source>
</evidence>
<feature type="compositionally biased region" description="Low complexity" evidence="5">
    <location>
        <begin position="20"/>
        <end position="42"/>
    </location>
</feature>
<dbReference type="Ensembl" id="ENSBIXT00000000705.1">
    <property type="protein sequence ID" value="ENSBIXP00000031558.1"/>
    <property type="gene ID" value="ENSBIXG00000007784.1"/>
</dbReference>
<dbReference type="STRING" id="30522.A0A4W2DXU1"/>
<dbReference type="GO" id="GO:0034727">
    <property type="term" value="P:piecemeal microautophagy of the nucleus"/>
    <property type="evidence" value="ECO:0007669"/>
    <property type="project" value="TreeGrafter"/>
</dbReference>
<evidence type="ECO:0000256" key="3">
    <source>
        <dbReference type="ARBA" id="ARBA00023006"/>
    </source>
</evidence>
<protein>
    <recommendedName>
        <fullName evidence="4">Ubiquitin-like protein ATG12</fullName>
    </recommendedName>
</protein>
<dbReference type="AlphaFoldDB" id="A0A4W2DXU1"/>
<dbReference type="InterPro" id="IPR007242">
    <property type="entry name" value="Atg12"/>
</dbReference>
<proteinExistence type="inferred from homology"/>
<evidence type="ECO:0000256" key="5">
    <source>
        <dbReference type="SAM" id="MobiDB-lite"/>
    </source>
</evidence>
<evidence type="ECO:0000256" key="2">
    <source>
        <dbReference type="ARBA" id="ARBA00022786"/>
    </source>
</evidence>
<accession>A0A4W2DXU1</accession>
<keyword evidence="1 4" id="KW-1017">Isopeptide bond</keyword>
<comment type="similarity">
    <text evidence="4">Belongs to the ATG12 family.</text>
</comment>
<reference evidence="6" key="3">
    <citation type="submission" date="2025-09" db="UniProtKB">
        <authorList>
            <consortium name="Ensembl"/>
        </authorList>
    </citation>
    <scope>IDENTIFICATION</scope>
</reference>
<dbReference type="GO" id="GO:0000421">
    <property type="term" value="C:autophagosome membrane"/>
    <property type="evidence" value="ECO:0007669"/>
    <property type="project" value="TreeGrafter"/>
</dbReference>